<dbReference type="PANTHER" id="PTHR10826:SF1">
    <property type="entry name" value="COMPLEMENT COMPONENT 1 Q SUBCOMPONENT-BINDING PROTEIN, MITOCHONDRIAL"/>
    <property type="match status" value="1"/>
</dbReference>
<evidence type="ECO:0000313" key="1">
    <source>
        <dbReference type="EMBL" id="EPZ32849.1"/>
    </source>
</evidence>
<dbReference type="Proteomes" id="UP000030755">
    <property type="component" value="Unassembled WGS sequence"/>
</dbReference>
<protein>
    <submittedName>
        <fullName evidence="1">Mitochondrial glycoprotein domain-containing protein</fullName>
    </submittedName>
</protein>
<dbReference type="InterPro" id="IPR003428">
    <property type="entry name" value="MAM33"/>
</dbReference>
<reference evidence="1 2" key="1">
    <citation type="journal article" date="2013" name="Curr. Biol.">
        <title>Shared signatures of parasitism and phylogenomics unite Cryptomycota and microsporidia.</title>
        <authorList>
            <person name="James T.Y."/>
            <person name="Pelin A."/>
            <person name="Bonen L."/>
            <person name="Ahrendt S."/>
            <person name="Sain D."/>
            <person name="Corradi N."/>
            <person name="Stajich J.E."/>
        </authorList>
    </citation>
    <scope>NUCLEOTIDE SEQUENCE [LARGE SCALE GENOMIC DNA]</scope>
    <source>
        <strain evidence="1 2">CSF55</strain>
    </source>
</reference>
<evidence type="ECO:0000313" key="2">
    <source>
        <dbReference type="Proteomes" id="UP000030755"/>
    </source>
</evidence>
<dbReference type="PANTHER" id="PTHR10826">
    <property type="entry name" value="COMPLEMENT COMPONENT 1"/>
    <property type="match status" value="1"/>
</dbReference>
<organism evidence="1 2">
    <name type="scientific">Rozella allomycis (strain CSF55)</name>
    <dbReference type="NCBI Taxonomy" id="988480"/>
    <lineage>
        <taxon>Eukaryota</taxon>
        <taxon>Fungi</taxon>
        <taxon>Fungi incertae sedis</taxon>
        <taxon>Cryptomycota</taxon>
        <taxon>Cryptomycota incertae sedis</taxon>
        <taxon>Rozella</taxon>
    </lineage>
</organism>
<dbReference type="HOGENOM" id="CLU_834589_0_0_1"/>
<dbReference type="Gene3D" id="3.10.280.10">
    <property type="entry name" value="Mitochondrial glycoprotein"/>
    <property type="match status" value="1"/>
</dbReference>
<sequence>MYRQSVMRMTKLGSGSLCNALRAMSKPASLFRVCNVRSYSSGNATRPVDKAANNELKRVLMEEIKYEMENKEDTLGSLSIDEFRAGKLPSEVQEFLKETGLSVEHKLGSSLVSFKKETDSEIITMNIDIENLYDHMEEEYEETESDLEQDNYFTTQVTIEKKSGGLKALFELEVYTDSVSLASVSFSNNDKDAFRGPDLSQLDQQLVDGMLNFLSSRGIDSELYGLFYNMARAKESSEYLNWLSTWKKLFKPSISNYVCINGIPNPNPVHNSKMDLPDRDCHRNDFAAFLNLGVINIISVKFRGAPEFAIKQPTMSKIALEVPVIMLWIIIIT</sequence>
<accession>A0A075AWC0</accession>
<gene>
    <name evidence="1" type="ORF">O9G_004896</name>
</gene>
<dbReference type="InterPro" id="IPR036561">
    <property type="entry name" value="MAM33_sf"/>
</dbReference>
<keyword evidence="2" id="KW-1185">Reference proteome</keyword>
<proteinExistence type="predicted"/>
<dbReference type="STRING" id="988480.A0A075AWC0"/>
<name>A0A075AWC0_ROZAC</name>
<dbReference type="Pfam" id="PF02330">
    <property type="entry name" value="MAM33"/>
    <property type="match status" value="1"/>
</dbReference>
<dbReference type="EMBL" id="KE561106">
    <property type="protein sequence ID" value="EPZ32849.1"/>
    <property type="molecule type" value="Genomic_DNA"/>
</dbReference>
<dbReference type="SUPFAM" id="SSF54529">
    <property type="entry name" value="Mitochondrial glycoprotein MAM33-like"/>
    <property type="match status" value="1"/>
</dbReference>
<dbReference type="OrthoDB" id="278212at2759"/>
<dbReference type="AlphaFoldDB" id="A0A075AWC0"/>
<dbReference type="GO" id="GO:0005759">
    <property type="term" value="C:mitochondrial matrix"/>
    <property type="evidence" value="ECO:0007669"/>
    <property type="project" value="InterPro"/>
</dbReference>